<dbReference type="AlphaFoldDB" id="A0A955HZM9"/>
<gene>
    <name evidence="1" type="ORF">KC622_03020</name>
</gene>
<reference evidence="1" key="2">
    <citation type="journal article" date="2021" name="Microbiome">
        <title>Successional dynamics and alternative stable states in a saline activated sludge microbial community over 9 years.</title>
        <authorList>
            <person name="Wang Y."/>
            <person name="Ye J."/>
            <person name="Ju F."/>
            <person name="Liu L."/>
            <person name="Boyd J.A."/>
            <person name="Deng Y."/>
            <person name="Parks D.H."/>
            <person name="Jiang X."/>
            <person name="Yin X."/>
            <person name="Woodcroft B.J."/>
            <person name="Tyson G.W."/>
            <person name="Hugenholtz P."/>
            <person name="Polz M.F."/>
            <person name="Zhang T."/>
        </authorList>
    </citation>
    <scope>NUCLEOTIDE SEQUENCE</scope>
    <source>
        <strain evidence="1">HKST-UBA16</strain>
    </source>
</reference>
<name>A0A955HZM9_9BACT</name>
<organism evidence="1 2">
    <name type="scientific">Candidatus Dojkabacteria bacterium</name>
    <dbReference type="NCBI Taxonomy" id="2099670"/>
    <lineage>
        <taxon>Bacteria</taxon>
        <taxon>Candidatus Dojkabacteria</taxon>
    </lineage>
</organism>
<dbReference type="Proteomes" id="UP000748332">
    <property type="component" value="Unassembled WGS sequence"/>
</dbReference>
<comment type="caution">
    <text evidence="1">The sequence shown here is derived from an EMBL/GenBank/DDBJ whole genome shotgun (WGS) entry which is preliminary data.</text>
</comment>
<sequence>MHFDDRFIHRVRLDNASVTKLRFTSRGWFIDYIDRS</sequence>
<accession>A0A955HZM9</accession>
<dbReference type="EMBL" id="JAGQLM010000131">
    <property type="protein sequence ID" value="MCA9375276.1"/>
    <property type="molecule type" value="Genomic_DNA"/>
</dbReference>
<proteinExistence type="predicted"/>
<evidence type="ECO:0000313" key="2">
    <source>
        <dbReference type="Proteomes" id="UP000748332"/>
    </source>
</evidence>
<reference evidence="1" key="1">
    <citation type="submission" date="2020-04" db="EMBL/GenBank/DDBJ databases">
        <authorList>
            <person name="Zhang T."/>
        </authorList>
    </citation>
    <scope>NUCLEOTIDE SEQUENCE</scope>
    <source>
        <strain evidence="1">HKST-UBA16</strain>
    </source>
</reference>
<evidence type="ECO:0000313" key="1">
    <source>
        <dbReference type="EMBL" id="MCA9375276.1"/>
    </source>
</evidence>
<protein>
    <submittedName>
        <fullName evidence="1">Uncharacterized protein</fullName>
    </submittedName>
</protein>